<organism evidence="1 2">
    <name type="scientific">Leifsonella bigeumensis</name>
    <dbReference type="NCBI Taxonomy" id="433643"/>
    <lineage>
        <taxon>Bacteria</taxon>
        <taxon>Bacillati</taxon>
        <taxon>Actinomycetota</taxon>
        <taxon>Actinomycetes</taxon>
        <taxon>Micrococcales</taxon>
        <taxon>Microbacteriaceae</taxon>
        <taxon>Leifsonella</taxon>
    </lineage>
</organism>
<gene>
    <name evidence="1" type="ORF">GCM10022239_09470</name>
</gene>
<name>A0ABP7FBQ0_9MICO</name>
<dbReference type="RefSeq" id="WP_344754231.1">
    <property type="nucleotide sequence ID" value="NZ_BAABAE010000002.1"/>
</dbReference>
<comment type="caution">
    <text evidence="1">The sequence shown here is derived from an EMBL/GenBank/DDBJ whole genome shotgun (WGS) entry which is preliminary data.</text>
</comment>
<dbReference type="Pfam" id="PF13692">
    <property type="entry name" value="Glyco_trans_1_4"/>
    <property type="match status" value="1"/>
</dbReference>
<protein>
    <recommendedName>
        <fullName evidence="3">Glycosyltransferase</fullName>
    </recommendedName>
</protein>
<evidence type="ECO:0000313" key="1">
    <source>
        <dbReference type="EMBL" id="GAA3735534.1"/>
    </source>
</evidence>
<dbReference type="Proteomes" id="UP001501004">
    <property type="component" value="Unassembled WGS sequence"/>
</dbReference>
<keyword evidence="2" id="KW-1185">Reference proteome</keyword>
<dbReference type="Gene3D" id="3.40.50.2000">
    <property type="entry name" value="Glycogen Phosphorylase B"/>
    <property type="match status" value="1"/>
</dbReference>
<reference evidence="2" key="1">
    <citation type="journal article" date="2019" name="Int. J. Syst. Evol. Microbiol.">
        <title>The Global Catalogue of Microorganisms (GCM) 10K type strain sequencing project: providing services to taxonomists for standard genome sequencing and annotation.</title>
        <authorList>
            <consortium name="The Broad Institute Genomics Platform"/>
            <consortium name="The Broad Institute Genome Sequencing Center for Infectious Disease"/>
            <person name="Wu L."/>
            <person name="Ma J."/>
        </authorList>
    </citation>
    <scope>NUCLEOTIDE SEQUENCE [LARGE SCALE GENOMIC DNA]</scope>
    <source>
        <strain evidence="2">JCM 16949</strain>
    </source>
</reference>
<dbReference type="SUPFAM" id="SSF53756">
    <property type="entry name" value="UDP-Glycosyltransferase/glycogen phosphorylase"/>
    <property type="match status" value="1"/>
</dbReference>
<evidence type="ECO:0000313" key="2">
    <source>
        <dbReference type="Proteomes" id="UP001501004"/>
    </source>
</evidence>
<accession>A0ABP7FBQ0</accession>
<dbReference type="EMBL" id="BAABAE010000002">
    <property type="protein sequence ID" value="GAA3735534.1"/>
    <property type="molecule type" value="Genomic_DNA"/>
</dbReference>
<proteinExistence type="predicted"/>
<sequence length="353" mass="37928">MDSTSTATAKPITVSSYGPGGASTRVRLHDWLAHLGLEGENYGFLGRSSNPPREVLKQPIAAFRAEARLWRLAGRVSQRTLLLGREATPFGRGGLEAHLLSKAGHGIYDYDDALYVGYPRALAALLRPIDRVWQKAVRAADIVIAGSEILAEPAEKLANEVVVIPSCIEPSKYLLKSSYAIEKAPRAVWLGSPSTEPYLAMIAEPLLKLHRELGLRLTLISAGNRSHGLLDAMTDRVQWSPEQFATELTQADLGIMPLPDDEWARGKCAYKLLQYAAAGLPTVGSAVGANISALSKVSGTAVHVGDDWADAIRSIIELGETQRASLGAAARTGVVQHFSYGVWAASWRAATGL</sequence>
<evidence type="ECO:0008006" key="3">
    <source>
        <dbReference type="Google" id="ProtNLM"/>
    </source>
</evidence>